<dbReference type="OrthoDB" id="9772100at2"/>
<dbReference type="InterPro" id="IPR035965">
    <property type="entry name" value="PAS-like_dom_sf"/>
</dbReference>
<evidence type="ECO:0000256" key="8">
    <source>
        <dbReference type="ARBA" id="ARBA00022692"/>
    </source>
</evidence>
<dbReference type="NCBIfam" id="TIGR00229">
    <property type="entry name" value="sensory_box"/>
    <property type="match status" value="1"/>
</dbReference>
<dbReference type="PANTHER" id="PTHR43065:SF42">
    <property type="entry name" value="TWO-COMPONENT SENSOR PPRA"/>
    <property type="match status" value="1"/>
</dbReference>
<comment type="catalytic activity">
    <reaction evidence="1">
        <text>ATP + protein L-histidine = ADP + protein N-phospho-L-histidine.</text>
        <dbReference type="EC" id="2.7.13.3"/>
    </reaction>
</comment>
<dbReference type="CDD" id="cd00075">
    <property type="entry name" value="HATPase"/>
    <property type="match status" value="1"/>
</dbReference>
<dbReference type="InterPro" id="IPR000014">
    <property type="entry name" value="PAS"/>
</dbReference>
<dbReference type="InterPro" id="IPR017055">
    <property type="entry name" value="Sig_transdc_His_kinase_DctB"/>
</dbReference>
<comment type="subcellular location">
    <subcellularLocation>
        <location evidence="2">Cell inner membrane</location>
        <topology evidence="2">Multi-pass membrane protein</topology>
    </subcellularLocation>
</comment>
<comment type="caution">
    <text evidence="19">The sequence shown here is derived from an EMBL/GenBank/DDBJ whole genome shotgun (WGS) entry which is preliminary data.</text>
</comment>
<dbReference type="InterPro" id="IPR036890">
    <property type="entry name" value="HATPase_C_sf"/>
</dbReference>
<evidence type="ECO:0000313" key="20">
    <source>
        <dbReference type="Proteomes" id="UP000030451"/>
    </source>
</evidence>
<keyword evidence="5" id="KW-0997">Cell inner membrane</keyword>
<dbReference type="PROSITE" id="PS50109">
    <property type="entry name" value="HIS_KIN"/>
    <property type="match status" value="1"/>
</dbReference>
<dbReference type="PROSITE" id="PS50113">
    <property type="entry name" value="PAC"/>
    <property type="match status" value="1"/>
</dbReference>
<evidence type="ECO:0000256" key="10">
    <source>
        <dbReference type="ARBA" id="ARBA00022777"/>
    </source>
</evidence>
<keyword evidence="12" id="KW-1133">Transmembrane helix</keyword>
<evidence type="ECO:0000256" key="13">
    <source>
        <dbReference type="ARBA" id="ARBA00023012"/>
    </source>
</evidence>
<dbReference type="InterPro" id="IPR004358">
    <property type="entry name" value="Sig_transdc_His_kin-like_C"/>
</dbReference>
<evidence type="ECO:0000256" key="7">
    <source>
        <dbReference type="ARBA" id="ARBA00022679"/>
    </source>
</evidence>
<dbReference type="InterPro" id="IPR003594">
    <property type="entry name" value="HATPase_dom"/>
</dbReference>
<evidence type="ECO:0000256" key="4">
    <source>
        <dbReference type="ARBA" id="ARBA00022475"/>
    </source>
</evidence>
<reference evidence="19 20" key="1">
    <citation type="submission" date="2014-10" db="EMBL/GenBank/DDBJ databases">
        <title>Genome sequencing of Vibrio sinaloensis T08.</title>
        <authorList>
            <person name="Chan K.-G."/>
            <person name="Mohamad N.I."/>
        </authorList>
    </citation>
    <scope>NUCLEOTIDE SEQUENCE [LARGE SCALE GENOMIC DNA]</scope>
    <source>
        <strain evidence="19 20">T08</strain>
    </source>
</reference>
<feature type="domain" description="Histidine kinase" evidence="17">
    <location>
        <begin position="474"/>
        <end position="685"/>
    </location>
</feature>
<dbReference type="EMBL" id="JRWP01000005">
    <property type="protein sequence ID" value="KGY09586.1"/>
    <property type="molecule type" value="Genomic_DNA"/>
</dbReference>
<evidence type="ECO:0000256" key="14">
    <source>
        <dbReference type="ARBA" id="ARBA00023136"/>
    </source>
</evidence>
<dbReference type="InterPro" id="IPR036097">
    <property type="entry name" value="HisK_dim/P_sf"/>
</dbReference>
<keyword evidence="13" id="KW-0902">Two-component regulatory system</keyword>
<dbReference type="Gene3D" id="1.10.287.130">
    <property type="match status" value="1"/>
</dbReference>
<evidence type="ECO:0000259" key="18">
    <source>
        <dbReference type="PROSITE" id="PS50113"/>
    </source>
</evidence>
<dbReference type="Gene3D" id="3.30.450.20">
    <property type="entry name" value="PAS domain"/>
    <property type="match status" value="1"/>
</dbReference>
<keyword evidence="4" id="KW-1003">Cell membrane</keyword>
<sequence>MSRGHRYWLLILVISAISAIQIASREIATQWSLSAIQSQTEQRLLDYIGDARRSLQRFYHLPYLVTNDSQSLDYLKGNLTLQPDIEEQLAKLDKAANTLGWSILSSSGDVLASSSKQYQLPPTDIESIVKQIHKQREGVAVVTKNKGTFAEYFLAAPMYLGLDIAGIVVVQIDLSLLTEQWLTSEEIILAEKPNSHVFLSSSKTYTADWFNDAFDKQQMSEPTTLFDDTRFSIWPLGKTRYLAQSVLLDDLQWELTYLTPISTMENNVAWLSWSIAAACVVVCLLLIIRYQKHQKALSQVRIQKLLVESEKRLNAMINKTHVGILLVNKDGLITDINSMAKRYFNLADSMIGSVDAWQLFDTGNPNSTTLRLLKNLSQHREVAELSSVETFARRSDGSHFPVLFSISQFRWDAHSYYLCTIMDISKRKKAEIALESANRLLQQRVEERSQALEQAQKELIETSKLAALGRMSSAITHELNQPLTGLRTLLSSNQLLIERGETKLAQANLELVNTLIDRMANMTSQLKSFAFQKLEKPEPVSLTLALEEVLRLEQDALKSIDVRVRVAQDVNWVLGEEVRLRQVLGNLIRNAIDALKGRTNPTISINAKRIGDKVTLDVSDNGCGIDPNQLDSIFEPFQTNKKIGEGLGLGLAITANNVRDMRGTIHASLNTESGMTFTLTLDSCTKGR</sequence>
<gene>
    <name evidence="19" type="ORF">NM06_07020</name>
</gene>
<evidence type="ECO:0000256" key="11">
    <source>
        <dbReference type="ARBA" id="ARBA00022840"/>
    </source>
</evidence>
<evidence type="ECO:0000313" key="19">
    <source>
        <dbReference type="EMBL" id="KGY09586.1"/>
    </source>
</evidence>
<feature type="domain" description="PAC" evidence="18">
    <location>
        <begin position="386"/>
        <end position="436"/>
    </location>
</feature>
<dbReference type="Pfam" id="PF02518">
    <property type="entry name" value="HATPase_c"/>
    <property type="match status" value="1"/>
</dbReference>
<dbReference type="RefSeq" id="WP_038189518.1">
    <property type="nucleotide sequence ID" value="NZ_JRWP01000005.1"/>
</dbReference>
<evidence type="ECO:0000256" key="5">
    <source>
        <dbReference type="ARBA" id="ARBA00022519"/>
    </source>
</evidence>
<feature type="coiled-coil region" evidence="16">
    <location>
        <begin position="427"/>
        <end position="462"/>
    </location>
</feature>
<dbReference type="GO" id="GO:0000155">
    <property type="term" value="F:phosphorelay sensor kinase activity"/>
    <property type="evidence" value="ECO:0007669"/>
    <property type="project" value="InterPro"/>
</dbReference>
<dbReference type="InterPro" id="IPR005467">
    <property type="entry name" value="His_kinase_dom"/>
</dbReference>
<evidence type="ECO:0000256" key="9">
    <source>
        <dbReference type="ARBA" id="ARBA00022741"/>
    </source>
</evidence>
<dbReference type="GO" id="GO:0005524">
    <property type="term" value="F:ATP binding"/>
    <property type="evidence" value="ECO:0007669"/>
    <property type="project" value="UniProtKB-KW"/>
</dbReference>
<dbReference type="PIRSF" id="PIRSF036431">
    <property type="entry name" value="STHK_DctB"/>
    <property type="match status" value="1"/>
</dbReference>
<keyword evidence="14" id="KW-0472">Membrane</keyword>
<evidence type="ECO:0000256" key="15">
    <source>
        <dbReference type="ARBA" id="ARBA00073143"/>
    </source>
</evidence>
<proteinExistence type="predicted"/>
<dbReference type="AlphaFoldDB" id="A0A0A5I1C5"/>
<dbReference type="CDD" id="cd00082">
    <property type="entry name" value="HisKA"/>
    <property type="match status" value="1"/>
</dbReference>
<evidence type="ECO:0000256" key="1">
    <source>
        <dbReference type="ARBA" id="ARBA00000085"/>
    </source>
</evidence>
<keyword evidence="9" id="KW-0547">Nucleotide-binding</keyword>
<organism evidence="19 20">
    <name type="scientific">Photobacterium sp. (strain ATCC 43367)</name>
    <dbReference type="NCBI Taxonomy" id="379097"/>
    <lineage>
        <taxon>Bacteria</taxon>
        <taxon>Pseudomonadati</taxon>
        <taxon>Pseudomonadota</taxon>
        <taxon>Gammaproteobacteria</taxon>
        <taxon>Vibrionales</taxon>
        <taxon>Vibrionaceae</taxon>
        <taxon>Vibrio</taxon>
        <taxon>Vibrio oreintalis group</taxon>
    </lineage>
</organism>
<dbReference type="SUPFAM" id="SSF55874">
    <property type="entry name" value="ATPase domain of HSP90 chaperone/DNA topoisomerase II/histidine kinase"/>
    <property type="match status" value="1"/>
</dbReference>
<dbReference type="SUPFAM" id="SSF47384">
    <property type="entry name" value="Homodimeric domain of signal transducing histidine kinase"/>
    <property type="match status" value="1"/>
</dbReference>
<evidence type="ECO:0000256" key="12">
    <source>
        <dbReference type="ARBA" id="ARBA00022989"/>
    </source>
</evidence>
<keyword evidence="7" id="KW-0808">Transferase</keyword>
<evidence type="ECO:0000256" key="2">
    <source>
        <dbReference type="ARBA" id="ARBA00004429"/>
    </source>
</evidence>
<dbReference type="SMART" id="SM00091">
    <property type="entry name" value="PAS"/>
    <property type="match status" value="1"/>
</dbReference>
<dbReference type="Proteomes" id="UP000030451">
    <property type="component" value="Unassembled WGS sequence"/>
</dbReference>
<dbReference type="SMART" id="SM00387">
    <property type="entry name" value="HATPase_c"/>
    <property type="match status" value="1"/>
</dbReference>
<protein>
    <recommendedName>
        <fullName evidence="15">C4-dicarboxylate transport sensor protein DctB</fullName>
        <ecNumber evidence="3">2.7.13.3</ecNumber>
    </recommendedName>
</protein>
<dbReference type="SMART" id="SM00086">
    <property type="entry name" value="PAC"/>
    <property type="match status" value="1"/>
</dbReference>
<evidence type="ECO:0000259" key="17">
    <source>
        <dbReference type="PROSITE" id="PS50109"/>
    </source>
</evidence>
<dbReference type="InterPro" id="IPR000700">
    <property type="entry name" value="PAS-assoc_C"/>
</dbReference>
<dbReference type="Pfam" id="PF13426">
    <property type="entry name" value="PAS_9"/>
    <property type="match status" value="1"/>
</dbReference>
<dbReference type="FunFam" id="1.10.287.130:FF:000049">
    <property type="entry name" value="C4-dicarboxylate transport sensor protein DctB"/>
    <property type="match status" value="1"/>
</dbReference>
<dbReference type="PANTHER" id="PTHR43065">
    <property type="entry name" value="SENSOR HISTIDINE KINASE"/>
    <property type="match status" value="1"/>
</dbReference>
<evidence type="ECO:0000256" key="6">
    <source>
        <dbReference type="ARBA" id="ARBA00022553"/>
    </source>
</evidence>
<keyword evidence="11" id="KW-0067">ATP-binding</keyword>
<dbReference type="PRINTS" id="PR00344">
    <property type="entry name" value="BCTRLSENSOR"/>
</dbReference>
<dbReference type="SUPFAM" id="SSF55785">
    <property type="entry name" value="PYP-like sensor domain (PAS domain)"/>
    <property type="match status" value="1"/>
</dbReference>
<dbReference type="CDD" id="cd00130">
    <property type="entry name" value="PAS"/>
    <property type="match status" value="1"/>
</dbReference>
<keyword evidence="10" id="KW-0418">Kinase</keyword>
<keyword evidence="8" id="KW-0812">Transmembrane</keyword>
<keyword evidence="16" id="KW-0175">Coiled coil</keyword>
<dbReference type="Gene3D" id="3.30.565.10">
    <property type="entry name" value="Histidine kinase-like ATPase, C-terminal domain"/>
    <property type="match status" value="1"/>
</dbReference>
<evidence type="ECO:0000256" key="3">
    <source>
        <dbReference type="ARBA" id="ARBA00012438"/>
    </source>
</evidence>
<evidence type="ECO:0000256" key="16">
    <source>
        <dbReference type="SAM" id="Coils"/>
    </source>
</evidence>
<dbReference type="GO" id="GO:0005886">
    <property type="term" value="C:plasma membrane"/>
    <property type="evidence" value="ECO:0007669"/>
    <property type="project" value="UniProtKB-SubCell"/>
</dbReference>
<accession>A0A0A5I1C5</accession>
<dbReference type="STRING" id="379097.SE23_13475"/>
<dbReference type="InterPro" id="IPR001610">
    <property type="entry name" value="PAC"/>
</dbReference>
<dbReference type="EC" id="2.7.13.3" evidence="3"/>
<keyword evidence="6" id="KW-0597">Phosphoprotein</keyword>
<dbReference type="InterPro" id="IPR003661">
    <property type="entry name" value="HisK_dim/P_dom"/>
</dbReference>
<name>A0A0A5I1C5_PHOS4</name>